<proteinExistence type="predicted"/>
<name>A0AA37MD75_SEGBR</name>
<dbReference type="EMBL" id="BPTR01000001">
    <property type="protein sequence ID" value="GJG26365.1"/>
    <property type="molecule type" value="Genomic_DNA"/>
</dbReference>
<accession>A0AA37MD75</accession>
<comment type="caution">
    <text evidence="1">The sequence shown here is derived from an EMBL/GenBank/DDBJ whole genome shotgun (WGS) entry which is preliminary data.</text>
</comment>
<sequence>MFPLSELRTQIHSIPRKLNLIKFFRYAKLGENAGYGIDKMLIWEKLTRGKVEFTSDLVCSTITY</sequence>
<evidence type="ECO:0000313" key="2">
    <source>
        <dbReference type="Proteomes" id="UP000887043"/>
    </source>
</evidence>
<dbReference type="Proteomes" id="UP000887043">
    <property type="component" value="Unassembled WGS sequence"/>
</dbReference>
<protein>
    <submittedName>
        <fullName evidence="1">Uncharacterized protein</fullName>
    </submittedName>
</protein>
<organism evidence="1 2">
    <name type="scientific">Segatella bryantii</name>
    <name type="common">Prevotella bryantii</name>
    <dbReference type="NCBI Taxonomy" id="77095"/>
    <lineage>
        <taxon>Bacteria</taxon>
        <taxon>Pseudomonadati</taxon>
        <taxon>Bacteroidota</taxon>
        <taxon>Bacteroidia</taxon>
        <taxon>Bacteroidales</taxon>
        <taxon>Prevotellaceae</taxon>
        <taxon>Segatella</taxon>
    </lineage>
</organism>
<dbReference type="AlphaFoldDB" id="A0AA37MD75"/>
<gene>
    <name evidence="1" type="ORF">PRRU23_00650</name>
</gene>
<reference evidence="1" key="1">
    <citation type="submission" date="2021-08" db="EMBL/GenBank/DDBJ databases">
        <title>Prevotella lacticifex sp. nov., isolated from rumen of cow.</title>
        <authorList>
            <person name="Shinkai T."/>
            <person name="Ikeyama N."/>
            <person name="Kumagai M."/>
            <person name="Ohmori H."/>
            <person name="Sakamoto M."/>
            <person name="Ohkuma M."/>
            <person name="Mitsumori M."/>
        </authorList>
    </citation>
    <scope>NUCLEOTIDE SEQUENCE</scope>
    <source>
        <strain evidence="1">DSM 11371</strain>
    </source>
</reference>
<dbReference type="RefSeq" id="WP_143067109.1">
    <property type="nucleotide sequence ID" value="NZ_BPTR01000001.1"/>
</dbReference>
<evidence type="ECO:0000313" key="1">
    <source>
        <dbReference type="EMBL" id="GJG26365.1"/>
    </source>
</evidence>